<dbReference type="Proteomes" id="UP000509327">
    <property type="component" value="Chromosome"/>
</dbReference>
<dbReference type="InterPro" id="IPR036291">
    <property type="entry name" value="NAD(P)-bd_dom_sf"/>
</dbReference>
<protein>
    <submittedName>
        <fullName evidence="1">Uncharacterized protein</fullName>
    </submittedName>
</protein>
<name>A0ABX6Q6G0_PAEBA</name>
<keyword evidence="2" id="KW-1185">Reference proteome</keyword>
<proteinExistence type="predicted"/>
<sequence length="56" mass="6090">MLVNAGGSAIGRIFAQLAKIIGLRMIAFTRSNHHTAVPFEVTEQSTRLLDIANPIQ</sequence>
<gene>
    <name evidence="1" type="ORF">HUB98_12870</name>
</gene>
<dbReference type="Gene3D" id="3.40.50.720">
    <property type="entry name" value="NAD(P)-binding Rossmann-like Domain"/>
    <property type="match status" value="1"/>
</dbReference>
<evidence type="ECO:0000313" key="1">
    <source>
        <dbReference type="EMBL" id="QKS57120.1"/>
    </source>
</evidence>
<dbReference type="EMBL" id="CP054614">
    <property type="protein sequence ID" value="QKS57120.1"/>
    <property type="molecule type" value="Genomic_DNA"/>
</dbReference>
<dbReference type="RefSeq" id="WP_174812170.1">
    <property type="nucleotide sequence ID" value="NZ_CP054614.1"/>
</dbReference>
<dbReference type="SUPFAM" id="SSF51735">
    <property type="entry name" value="NAD(P)-binding Rossmann-fold domains"/>
    <property type="match status" value="1"/>
</dbReference>
<reference evidence="1 2" key="1">
    <citation type="submission" date="2020-06" db="EMBL/GenBank/DDBJ databases">
        <title>Complete genome of Paenibacillus barcinonensis KACC11450.</title>
        <authorList>
            <person name="Kim M."/>
            <person name="Park Y.-J."/>
            <person name="Shin J.-H."/>
        </authorList>
    </citation>
    <scope>NUCLEOTIDE SEQUENCE [LARGE SCALE GENOMIC DNA]</scope>
    <source>
        <strain evidence="1 2">KACC11450</strain>
    </source>
</reference>
<organism evidence="1 2">
    <name type="scientific">Paenibacillus barcinonensis</name>
    <dbReference type="NCBI Taxonomy" id="198119"/>
    <lineage>
        <taxon>Bacteria</taxon>
        <taxon>Bacillati</taxon>
        <taxon>Bacillota</taxon>
        <taxon>Bacilli</taxon>
        <taxon>Bacillales</taxon>
        <taxon>Paenibacillaceae</taxon>
        <taxon>Paenibacillus</taxon>
    </lineage>
</organism>
<accession>A0ABX6Q6G0</accession>
<evidence type="ECO:0000313" key="2">
    <source>
        <dbReference type="Proteomes" id="UP000509327"/>
    </source>
</evidence>